<feature type="transmembrane region" description="Helical" evidence="7">
    <location>
        <begin position="464"/>
        <end position="486"/>
    </location>
</feature>
<feature type="transmembrane region" description="Helical" evidence="7">
    <location>
        <begin position="397"/>
        <end position="414"/>
    </location>
</feature>
<feature type="transmembrane region" description="Helical" evidence="7">
    <location>
        <begin position="312"/>
        <end position="331"/>
    </location>
</feature>
<feature type="transmembrane region" description="Helical" evidence="7">
    <location>
        <begin position="435"/>
        <end position="452"/>
    </location>
</feature>
<dbReference type="InterPro" id="IPR011701">
    <property type="entry name" value="MFS"/>
</dbReference>
<feature type="region of interest" description="Disordered" evidence="6">
    <location>
        <begin position="1"/>
        <end position="37"/>
    </location>
</feature>
<keyword evidence="3 7" id="KW-0812">Transmembrane</keyword>
<keyword evidence="2" id="KW-0813">Transport</keyword>
<feature type="transmembrane region" description="Helical" evidence="7">
    <location>
        <begin position="206"/>
        <end position="227"/>
    </location>
</feature>
<keyword evidence="9" id="KW-1185">Reference proteome</keyword>
<dbReference type="GO" id="GO:0022857">
    <property type="term" value="F:transmembrane transporter activity"/>
    <property type="evidence" value="ECO:0007669"/>
    <property type="project" value="InterPro"/>
</dbReference>
<dbReference type="Proteomes" id="UP000054383">
    <property type="component" value="Unassembled WGS sequence"/>
</dbReference>
<organism evidence="8 9">
    <name type="scientific">Talaromyces islandicus</name>
    <name type="common">Penicillium islandicum</name>
    <dbReference type="NCBI Taxonomy" id="28573"/>
    <lineage>
        <taxon>Eukaryota</taxon>
        <taxon>Fungi</taxon>
        <taxon>Dikarya</taxon>
        <taxon>Ascomycota</taxon>
        <taxon>Pezizomycotina</taxon>
        <taxon>Eurotiomycetes</taxon>
        <taxon>Eurotiomycetidae</taxon>
        <taxon>Eurotiales</taxon>
        <taxon>Trichocomaceae</taxon>
        <taxon>Talaromyces</taxon>
        <taxon>Talaromyces sect. Islandici</taxon>
    </lineage>
</organism>
<evidence type="ECO:0000256" key="2">
    <source>
        <dbReference type="ARBA" id="ARBA00022448"/>
    </source>
</evidence>
<evidence type="ECO:0000256" key="5">
    <source>
        <dbReference type="ARBA" id="ARBA00023136"/>
    </source>
</evidence>
<dbReference type="Pfam" id="PF07690">
    <property type="entry name" value="MFS_1"/>
    <property type="match status" value="1"/>
</dbReference>
<sequence length="522" mass="57759">MGADSEKIAPATAASTSTTNNDYDREKGTEQAEVAPDDVRQKALEILNDSPEARARERAYMWKLDSIILPVISALYFFEYIDRGNIANAKLLGISKGHDTSDNGVGPGTSSLSSVQWQTVVMIFYVGLVLFQVPGCLGYRVFPPSKWIAFSVCSWCVVCVLQTLAFNEAGLLVCRILMGAFEGLFGTGIVYYLSLWYRRDEMGMRVFWFLGPTAVAGAFGGLIAYGVGHINSHVQNWKLLFVIEGIPGFLLGAFCLWCLPDRPLKNSRFNEQQNEVAVARYHRDAYDRAGPIQLKHAIWTLTDWKVYMQASIYVPTAALLSSISGFLPTLIQNLGYHSSSSANLMTVPPYACAFGMMLLTSYSSDRFRDRGLHMVALSTVAAVAYVCLATLGEDQLHAKYGMVCVAVACVYSTYPPTHAWTANNFGNETKRAIGMGIYTSIGNLGSIAGSFFYPSNEGPQFRKGHWVCFAMCVATAVLSFTNHCILERINRHRDEKYGKPDPNVVIDVSEEADRNVMFRFIT</sequence>
<feature type="transmembrane region" description="Helical" evidence="7">
    <location>
        <begin position="60"/>
        <end position="78"/>
    </location>
</feature>
<dbReference type="OrthoDB" id="2985014at2759"/>
<dbReference type="OMA" id="PLIMAWV"/>
<keyword evidence="4 7" id="KW-1133">Transmembrane helix</keyword>
<evidence type="ECO:0000313" key="9">
    <source>
        <dbReference type="Proteomes" id="UP000054383"/>
    </source>
</evidence>
<accession>A0A0U1LTV4</accession>
<dbReference type="GO" id="GO:0016020">
    <property type="term" value="C:membrane"/>
    <property type="evidence" value="ECO:0007669"/>
    <property type="project" value="UniProtKB-SubCell"/>
</dbReference>
<dbReference type="FunFam" id="1.20.1250.20:FF:000013">
    <property type="entry name" value="MFS general substrate transporter"/>
    <property type="match status" value="1"/>
</dbReference>
<feature type="transmembrane region" description="Helical" evidence="7">
    <location>
        <begin position="147"/>
        <end position="166"/>
    </location>
</feature>
<reference evidence="8 9" key="1">
    <citation type="submission" date="2015-04" db="EMBL/GenBank/DDBJ databases">
        <authorList>
            <person name="Syromyatnikov M.Y."/>
            <person name="Popov V.N."/>
        </authorList>
    </citation>
    <scope>NUCLEOTIDE SEQUENCE [LARGE SCALE GENOMIC DNA]</scope>
    <source>
        <strain evidence="8">WF-38-12</strain>
    </source>
</reference>
<dbReference type="PANTHER" id="PTHR43791">
    <property type="entry name" value="PERMEASE-RELATED"/>
    <property type="match status" value="1"/>
</dbReference>
<comment type="subcellular location">
    <subcellularLocation>
        <location evidence="1">Membrane</location>
        <topology evidence="1">Multi-pass membrane protein</topology>
    </subcellularLocation>
</comment>
<keyword evidence="5 7" id="KW-0472">Membrane</keyword>
<dbReference type="AlphaFoldDB" id="A0A0U1LTV4"/>
<evidence type="ECO:0000256" key="3">
    <source>
        <dbReference type="ARBA" id="ARBA00022692"/>
    </source>
</evidence>
<dbReference type="Gene3D" id="1.20.1250.20">
    <property type="entry name" value="MFS general substrate transporter like domains"/>
    <property type="match status" value="1"/>
</dbReference>
<evidence type="ECO:0000313" key="8">
    <source>
        <dbReference type="EMBL" id="CRG86542.1"/>
    </source>
</evidence>
<dbReference type="SUPFAM" id="SSF103473">
    <property type="entry name" value="MFS general substrate transporter"/>
    <property type="match status" value="1"/>
</dbReference>
<evidence type="ECO:0000256" key="7">
    <source>
        <dbReference type="SAM" id="Phobius"/>
    </source>
</evidence>
<evidence type="ECO:0000256" key="6">
    <source>
        <dbReference type="SAM" id="MobiDB-lite"/>
    </source>
</evidence>
<feature type="transmembrane region" description="Helical" evidence="7">
    <location>
        <begin position="372"/>
        <end position="391"/>
    </location>
</feature>
<feature type="transmembrane region" description="Helical" evidence="7">
    <location>
        <begin position="172"/>
        <end position="194"/>
    </location>
</feature>
<evidence type="ECO:0000256" key="4">
    <source>
        <dbReference type="ARBA" id="ARBA00022989"/>
    </source>
</evidence>
<name>A0A0U1LTV4_TALIS</name>
<feature type="transmembrane region" description="Helical" evidence="7">
    <location>
        <begin position="239"/>
        <end position="259"/>
    </location>
</feature>
<dbReference type="EMBL" id="CVMT01000002">
    <property type="protein sequence ID" value="CRG86542.1"/>
    <property type="molecule type" value="Genomic_DNA"/>
</dbReference>
<dbReference type="STRING" id="28573.A0A0U1LTV4"/>
<feature type="compositionally biased region" description="Low complexity" evidence="6">
    <location>
        <begin position="9"/>
        <end position="19"/>
    </location>
</feature>
<dbReference type="PANTHER" id="PTHR43791:SF36">
    <property type="entry name" value="TRANSPORTER, PUTATIVE (AFU_ORTHOLOGUE AFUA_6G08340)-RELATED"/>
    <property type="match status" value="1"/>
</dbReference>
<evidence type="ECO:0000256" key="1">
    <source>
        <dbReference type="ARBA" id="ARBA00004141"/>
    </source>
</evidence>
<feature type="transmembrane region" description="Helical" evidence="7">
    <location>
        <begin position="115"/>
        <end position="135"/>
    </location>
</feature>
<protein>
    <submittedName>
        <fullName evidence="8">Putative transporter C11D3,18C</fullName>
    </submittedName>
</protein>
<feature type="transmembrane region" description="Helical" evidence="7">
    <location>
        <begin position="343"/>
        <end position="360"/>
    </location>
</feature>
<dbReference type="InterPro" id="IPR036259">
    <property type="entry name" value="MFS_trans_sf"/>
</dbReference>
<gene>
    <name evidence="8" type="ORF">PISL3812_03549</name>
</gene>
<proteinExistence type="predicted"/>